<evidence type="ECO:0000313" key="1">
    <source>
        <dbReference type="EMBL" id="SJN28587.1"/>
    </source>
</evidence>
<evidence type="ECO:0000313" key="2">
    <source>
        <dbReference type="Proteomes" id="UP000196230"/>
    </source>
</evidence>
<accession>A0A1R4J963</accession>
<dbReference type="RefSeq" id="WP_087134122.1">
    <property type="nucleotide sequence ID" value="NZ_FUKP01000049.1"/>
</dbReference>
<proteinExistence type="predicted"/>
<sequence>MIVHPVITTPNPKRWLALLKALGASVSTHDDGTRLAELAGGRLSVASGDSPGVEFGLEEVRGELPVKSGTVQVAPLLCTPQVEETAQILAGQGLQRRLTSDSGDWADLVGDGIVGVHIGREESTVMAFEAADVESLKEPLEGAGFRVALVDEAYGRTLRVEHPDDPRQEAEIWINETQTDTYGYTRHEED</sequence>
<evidence type="ECO:0008006" key="3">
    <source>
        <dbReference type="Google" id="ProtNLM"/>
    </source>
</evidence>
<dbReference type="Proteomes" id="UP000196230">
    <property type="component" value="Unassembled WGS sequence"/>
</dbReference>
<protein>
    <recommendedName>
        <fullName evidence="3">Glyoxalase-like domain-containing protein</fullName>
    </recommendedName>
</protein>
<gene>
    <name evidence="1" type="ORF">FM125_07205</name>
</gene>
<dbReference type="EMBL" id="FUKP01000049">
    <property type="protein sequence ID" value="SJN28587.1"/>
    <property type="molecule type" value="Genomic_DNA"/>
</dbReference>
<reference evidence="1 2" key="1">
    <citation type="submission" date="2017-02" db="EMBL/GenBank/DDBJ databases">
        <authorList>
            <person name="Peterson S.W."/>
        </authorList>
    </citation>
    <scope>NUCLEOTIDE SEQUENCE [LARGE SCALE GENOMIC DNA]</scope>
    <source>
        <strain evidence="1 2">2B3F</strain>
    </source>
</reference>
<dbReference type="AlphaFoldDB" id="A0A1R4J963"/>
<name>A0A1R4J963_9MICC</name>
<organism evidence="1 2">
    <name type="scientific">Micrococcus lylae</name>
    <dbReference type="NCBI Taxonomy" id="1273"/>
    <lineage>
        <taxon>Bacteria</taxon>
        <taxon>Bacillati</taxon>
        <taxon>Actinomycetota</taxon>
        <taxon>Actinomycetes</taxon>
        <taxon>Micrococcales</taxon>
        <taxon>Micrococcaceae</taxon>
        <taxon>Micrococcus</taxon>
    </lineage>
</organism>